<dbReference type="Gene3D" id="1.10.260.40">
    <property type="entry name" value="lambda repressor-like DNA-binding domains"/>
    <property type="match status" value="1"/>
</dbReference>
<evidence type="ECO:0000313" key="3">
    <source>
        <dbReference type="Proteomes" id="UP001500665"/>
    </source>
</evidence>
<dbReference type="RefSeq" id="WP_344247941.1">
    <property type="nucleotide sequence ID" value="NZ_BAAAHH010000076.1"/>
</dbReference>
<name>A0ABN1S2R9_9ACTN</name>
<dbReference type="Proteomes" id="UP001500665">
    <property type="component" value="Unassembled WGS sequence"/>
</dbReference>
<feature type="domain" description="HTH cro/C1-type" evidence="1">
    <location>
        <begin position="21"/>
        <end position="57"/>
    </location>
</feature>
<protein>
    <submittedName>
        <fullName evidence="2">Helix-turn-helix transcriptional regulator</fullName>
    </submittedName>
</protein>
<dbReference type="EMBL" id="BAAAHH010000076">
    <property type="protein sequence ID" value="GAA0970500.1"/>
    <property type="molecule type" value="Genomic_DNA"/>
</dbReference>
<proteinExistence type="predicted"/>
<comment type="caution">
    <text evidence="2">The sequence shown here is derived from an EMBL/GenBank/DDBJ whole genome shotgun (WGS) entry which is preliminary data.</text>
</comment>
<gene>
    <name evidence="2" type="ORF">GCM10009550_78320</name>
</gene>
<keyword evidence="3" id="KW-1185">Reference proteome</keyword>
<dbReference type="PROSITE" id="PS50943">
    <property type="entry name" value="HTH_CROC1"/>
    <property type="match status" value="1"/>
</dbReference>
<dbReference type="SUPFAM" id="SSF47413">
    <property type="entry name" value="lambda repressor-like DNA-binding domains"/>
    <property type="match status" value="1"/>
</dbReference>
<accession>A0ABN1S2R9</accession>
<evidence type="ECO:0000313" key="2">
    <source>
        <dbReference type="EMBL" id="GAA0970500.1"/>
    </source>
</evidence>
<dbReference type="InterPro" id="IPR010982">
    <property type="entry name" value="Lambda_DNA-bd_dom_sf"/>
</dbReference>
<dbReference type="InterPro" id="IPR001387">
    <property type="entry name" value="Cro/C1-type_HTH"/>
</dbReference>
<sequence length="268" mass="29444">MATSPPPDPKTSIWAWIASTLRFHRTRRGLSGDALGRILNCSKATISRLETGITELDERQAAILDRTWDTGGLFTTMLWYARLGHSPNWLQQYIDVEAVSSVIRAWESTLVPGLLQTPDYARAALQAGNVPDVEAALAARMARQEILEREDPPVLWILILESLLEIPGGGRAVMRAQIAHLLEASHRPNVGLRVIPKETGLHSGLDGPFMIMTTGSGDVAYVEAPGGGRLVPSQLEVQSYVLRYDRISQEALPAGLSRDLMKQIMEAM</sequence>
<dbReference type="InterPro" id="IPR043917">
    <property type="entry name" value="DUF5753"/>
</dbReference>
<dbReference type="CDD" id="cd00093">
    <property type="entry name" value="HTH_XRE"/>
    <property type="match status" value="1"/>
</dbReference>
<dbReference type="Pfam" id="PF13560">
    <property type="entry name" value="HTH_31"/>
    <property type="match status" value="1"/>
</dbReference>
<reference evidence="2 3" key="1">
    <citation type="journal article" date="2019" name="Int. J. Syst. Evol. Microbiol.">
        <title>The Global Catalogue of Microorganisms (GCM) 10K type strain sequencing project: providing services to taxonomists for standard genome sequencing and annotation.</title>
        <authorList>
            <consortium name="The Broad Institute Genomics Platform"/>
            <consortium name="The Broad Institute Genome Sequencing Center for Infectious Disease"/>
            <person name="Wu L."/>
            <person name="Ma J."/>
        </authorList>
    </citation>
    <scope>NUCLEOTIDE SEQUENCE [LARGE SCALE GENOMIC DNA]</scope>
    <source>
        <strain evidence="2 3">JCM 10696</strain>
    </source>
</reference>
<evidence type="ECO:0000259" key="1">
    <source>
        <dbReference type="PROSITE" id="PS50943"/>
    </source>
</evidence>
<organism evidence="2 3">
    <name type="scientific">Actinocorallia libanotica</name>
    <dbReference type="NCBI Taxonomy" id="46162"/>
    <lineage>
        <taxon>Bacteria</taxon>
        <taxon>Bacillati</taxon>
        <taxon>Actinomycetota</taxon>
        <taxon>Actinomycetes</taxon>
        <taxon>Streptosporangiales</taxon>
        <taxon>Thermomonosporaceae</taxon>
        <taxon>Actinocorallia</taxon>
    </lineage>
</organism>
<dbReference type="Pfam" id="PF19054">
    <property type="entry name" value="DUF5753"/>
    <property type="match status" value="1"/>
</dbReference>